<comment type="caution">
    <text evidence="2">The sequence shown here is derived from an EMBL/GenBank/DDBJ whole genome shotgun (WGS) entry which is preliminary data.</text>
</comment>
<accession>A0AAE0NDT6</accession>
<keyword evidence="1" id="KW-0472">Membrane</keyword>
<proteinExistence type="predicted"/>
<organism evidence="2 3">
    <name type="scientific">Lasiosphaeria ovina</name>
    <dbReference type="NCBI Taxonomy" id="92902"/>
    <lineage>
        <taxon>Eukaryota</taxon>
        <taxon>Fungi</taxon>
        <taxon>Dikarya</taxon>
        <taxon>Ascomycota</taxon>
        <taxon>Pezizomycotina</taxon>
        <taxon>Sordariomycetes</taxon>
        <taxon>Sordariomycetidae</taxon>
        <taxon>Sordariales</taxon>
        <taxon>Lasiosphaeriaceae</taxon>
        <taxon>Lasiosphaeria</taxon>
    </lineage>
</organism>
<feature type="transmembrane region" description="Helical" evidence="1">
    <location>
        <begin position="19"/>
        <end position="38"/>
    </location>
</feature>
<evidence type="ECO:0000256" key="1">
    <source>
        <dbReference type="SAM" id="Phobius"/>
    </source>
</evidence>
<gene>
    <name evidence="2" type="ORF">B0T24DRAFT_165016</name>
</gene>
<keyword evidence="3" id="KW-1185">Reference proteome</keyword>
<reference evidence="2" key="2">
    <citation type="submission" date="2023-06" db="EMBL/GenBank/DDBJ databases">
        <authorList>
            <consortium name="Lawrence Berkeley National Laboratory"/>
            <person name="Haridas S."/>
            <person name="Hensen N."/>
            <person name="Bonometti L."/>
            <person name="Westerberg I."/>
            <person name="Brannstrom I.O."/>
            <person name="Guillou S."/>
            <person name="Cros-Aarteil S."/>
            <person name="Calhoun S."/>
            <person name="Kuo A."/>
            <person name="Mondo S."/>
            <person name="Pangilinan J."/>
            <person name="Riley R."/>
            <person name="Labutti K."/>
            <person name="Andreopoulos B."/>
            <person name="Lipzen A."/>
            <person name="Chen C."/>
            <person name="Yanf M."/>
            <person name="Daum C."/>
            <person name="Ng V."/>
            <person name="Clum A."/>
            <person name="Steindorff A."/>
            <person name="Ohm R."/>
            <person name="Martin F."/>
            <person name="Silar P."/>
            <person name="Natvig D."/>
            <person name="Lalanne C."/>
            <person name="Gautier V."/>
            <person name="Ament-Velasquez S.L."/>
            <person name="Kruys A."/>
            <person name="Hutchinson M.I."/>
            <person name="Powell A.J."/>
            <person name="Barry K."/>
            <person name="Miller A.N."/>
            <person name="Grigoriev I.V."/>
            <person name="Debuchy R."/>
            <person name="Gladieux P."/>
            <person name="Thoren M.H."/>
            <person name="Johannesson H."/>
        </authorList>
    </citation>
    <scope>NUCLEOTIDE SEQUENCE</scope>
    <source>
        <strain evidence="2">CBS 958.72</strain>
    </source>
</reference>
<evidence type="ECO:0000313" key="2">
    <source>
        <dbReference type="EMBL" id="KAK3379681.1"/>
    </source>
</evidence>
<sequence>MNQCCDNVKIEPNKRLCEVFSRLVSLVLVVMAATGLGCGSSGRLRRFSAHTLAYWRLPPAVSHLPSTFPSFNCLTFWLFRVQVQSRFFFWFQRWDDDIR</sequence>
<dbReference type="AlphaFoldDB" id="A0AAE0NDT6"/>
<keyword evidence="1" id="KW-0812">Transmembrane</keyword>
<dbReference type="Proteomes" id="UP001287356">
    <property type="component" value="Unassembled WGS sequence"/>
</dbReference>
<dbReference type="EMBL" id="JAULSN010000002">
    <property type="protein sequence ID" value="KAK3379681.1"/>
    <property type="molecule type" value="Genomic_DNA"/>
</dbReference>
<name>A0AAE0NDT6_9PEZI</name>
<evidence type="ECO:0000313" key="3">
    <source>
        <dbReference type="Proteomes" id="UP001287356"/>
    </source>
</evidence>
<reference evidence="2" key="1">
    <citation type="journal article" date="2023" name="Mol. Phylogenet. Evol.">
        <title>Genome-scale phylogeny and comparative genomics of the fungal order Sordariales.</title>
        <authorList>
            <person name="Hensen N."/>
            <person name="Bonometti L."/>
            <person name="Westerberg I."/>
            <person name="Brannstrom I.O."/>
            <person name="Guillou S."/>
            <person name="Cros-Aarteil S."/>
            <person name="Calhoun S."/>
            <person name="Haridas S."/>
            <person name="Kuo A."/>
            <person name="Mondo S."/>
            <person name="Pangilinan J."/>
            <person name="Riley R."/>
            <person name="LaButti K."/>
            <person name="Andreopoulos B."/>
            <person name="Lipzen A."/>
            <person name="Chen C."/>
            <person name="Yan M."/>
            <person name="Daum C."/>
            <person name="Ng V."/>
            <person name="Clum A."/>
            <person name="Steindorff A."/>
            <person name="Ohm R.A."/>
            <person name="Martin F."/>
            <person name="Silar P."/>
            <person name="Natvig D.O."/>
            <person name="Lalanne C."/>
            <person name="Gautier V."/>
            <person name="Ament-Velasquez S.L."/>
            <person name="Kruys A."/>
            <person name="Hutchinson M.I."/>
            <person name="Powell A.J."/>
            <person name="Barry K."/>
            <person name="Miller A.N."/>
            <person name="Grigoriev I.V."/>
            <person name="Debuchy R."/>
            <person name="Gladieux P."/>
            <person name="Hiltunen Thoren M."/>
            <person name="Johannesson H."/>
        </authorList>
    </citation>
    <scope>NUCLEOTIDE SEQUENCE</scope>
    <source>
        <strain evidence="2">CBS 958.72</strain>
    </source>
</reference>
<keyword evidence="1" id="KW-1133">Transmembrane helix</keyword>
<protein>
    <submittedName>
        <fullName evidence="2">Uncharacterized protein</fullName>
    </submittedName>
</protein>